<dbReference type="FunCoup" id="E3M1Q8">
    <property type="interactions" value="1082"/>
</dbReference>
<dbReference type="eggNOG" id="ENOG502TIXX">
    <property type="taxonomic scope" value="Eukaryota"/>
</dbReference>
<dbReference type="OrthoDB" id="5875172at2759"/>
<name>E3M1Q8_CAERE</name>
<organism evidence="2">
    <name type="scientific">Caenorhabditis remanei</name>
    <name type="common">Caenorhabditis vulgaris</name>
    <dbReference type="NCBI Taxonomy" id="31234"/>
    <lineage>
        <taxon>Eukaryota</taxon>
        <taxon>Metazoa</taxon>
        <taxon>Ecdysozoa</taxon>
        <taxon>Nematoda</taxon>
        <taxon>Chromadorea</taxon>
        <taxon>Rhabditida</taxon>
        <taxon>Rhabditina</taxon>
        <taxon>Rhabditomorpha</taxon>
        <taxon>Rhabditoidea</taxon>
        <taxon>Rhabditidae</taxon>
        <taxon>Peloderinae</taxon>
        <taxon>Caenorhabditis</taxon>
    </lineage>
</organism>
<accession>E3M1Q8</accession>
<keyword evidence="2" id="KW-1185">Reference proteome</keyword>
<dbReference type="KEGG" id="crq:GCK72_006904"/>
<dbReference type="GeneID" id="9804219"/>
<dbReference type="HOGENOM" id="CLU_1628578_0_0_1"/>
<reference evidence="1" key="1">
    <citation type="submission" date="2007-07" db="EMBL/GenBank/DDBJ databases">
        <title>PCAP assembly of the Caenorhabditis remanei genome.</title>
        <authorList>
            <consortium name="The Caenorhabditis remanei Sequencing Consortium"/>
            <person name="Wilson R.K."/>
        </authorList>
    </citation>
    <scope>NUCLEOTIDE SEQUENCE [LARGE SCALE GENOMIC DNA]</scope>
    <source>
        <strain evidence="1">PB4641</strain>
    </source>
</reference>
<evidence type="ECO:0000313" key="2">
    <source>
        <dbReference type="Proteomes" id="UP000008281"/>
    </source>
</evidence>
<protein>
    <recommendedName>
        <fullName evidence="3">SAM domain-containing protein</fullName>
    </recommendedName>
</protein>
<gene>
    <name evidence="1" type="ORF">CRE_06363</name>
</gene>
<dbReference type="SUPFAM" id="SSF47769">
    <property type="entry name" value="SAM/Pointed domain"/>
    <property type="match status" value="1"/>
</dbReference>
<dbReference type="InterPro" id="IPR013761">
    <property type="entry name" value="SAM/pointed_sf"/>
</dbReference>
<dbReference type="Proteomes" id="UP000008281">
    <property type="component" value="Unassembled WGS sequence"/>
</dbReference>
<dbReference type="OMA" id="IMSHEVT"/>
<evidence type="ECO:0008006" key="3">
    <source>
        <dbReference type="Google" id="ProtNLM"/>
    </source>
</evidence>
<dbReference type="InParanoid" id="E3M1Q8"/>
<proteinExistence type="predicted"/>
<dbReference type="EMBL" id="DS268421">
    <property type="protein sequence ID" value="EFO88715.1"/>
    <property type="molecule type" value="Genomic_DNA"/>
</dbReference>
<sequence length="163" mass="18463">MIIPAESPISSLSSPMSQLTLREQSPVLARLLDEYEEPQSNSLVESSTSPNFQDDPSPVDWEVCRPVKIEPTVETIVLPRGQGFDYNRWSESDIRKFLFCLIRSKSIIDVIMSHEVTGSSLFSCFLHEETSEVFRRMVGLTEGQALKIRMTLGRVHNVLYGLD</sequence>
<dbReference type="CTD" id="9804219"/>
<dbReference type="RefSeq" id="XP_003109926.2">
    <property type="nucleotide sequence ID" value="XM_003109878.2"/>
</dbReference>
<evidence type="ECO:0000313" key="1">
    <source>
        <dbReference type="EMBL" id="EFO88715.1"/>
    </source>
</evidence>
<dbReference type="AlphaFoldDB" id="E3M1Q8"/>